<feature type="chain" id="PRO_5040900906" description="non-specific serine/threonine protein kinase" evidence="18">
    <location>
        <begin position="30"/>
        <end position="881"/>
    </location>
</feature>
<dbReference type="PROSITE" id="PS00108">
    <property type="entry name" value="PROTEIN_KINASE_ST"/>
    <property type="match status" value="1"/>
</dbReference>
<dbReference type="GeneID" id="108842209"/>
<feature type="region of interest" description="Disordered" evidence="16">
    <location>
        <begin position="840"/>
        <end position="881"/>
    </location>
</feature>
<evidence type="ECO:0000313" key="21">
    <source>
        <dbReference type="RefSeq" id="XP_018470552.2"/>
    </source>
</evidence>
<dbReference type="RefSeq" id="XP_018470552.2">
    <property type="nucleotide sequence ID" value="XM_018615050.2"/>
</dbReference>
<comment type="catalytic activity">
    <reaction evidence="14">
        <text>L-seryl-[protein] + ATP = O-phospho-L-seryl-[protein] + ADP + H(+)</text>
        <dbReference type="Rhea" id="RHEA:17989"/>
        <dbReference type="Rhea" id="RHEA-COMP:9863"/>
        <dbReference type="Rhea" id="RHEA-COMP:11604"/>
        <dbReference type="ChEBI" id="CHEBI:15378"/>
        <dbReference type="ChEBI" id="CHEBI:29999"/>
        <dbReference type="ChEBI" id="CHEBI:30616"/>
        <dbReference type="ChEBI" id="CHEBI:83421"/>
        <dbReference type="ChEBI" id="CHEBI:456216"/>
        <dbReference type="EC" id="2.7.11.1"/>
    </reaction>
</comment>
<evidence type="ECO:0000256" key="1">
    <source>
        <dbReference type="ARBA" id="ARBA00004479"/>
    </source>
</evidence>
<dbReference type="GO" id="GO:0004674">
    <property type="term" value="F:protein serine/threonine kinase activity"/>
    <property type="evidence" value="ECO:0007669"/>
    <property type="project" value="UniProtKB-KW"/>
</dbReference>
<keyword evidence="9 15" id="KW-0067">ATP-binding</keyword>
<dbReference type="CDD" id="cd14066">
    <property type="entry name" value="STKc_IRAK"/>
    <property type="match status" value="1"/>
</dbReference>
<organism evidence="20 21">
    <name type="scientific">Raphanus sativus</name>
    <name type="common">Radish</name>
    <name type="synonym">Raphanus raphanistrum var. sativus</name>
    <dbReference type="NCBI Taxonomy" id="3726"/>
    <lineage>
        <taxon>Eukaryota</taxon>
        <taxon>Viridiplantae</taxon>
        <taxon>Streptophyta</taxon>
        <taxon>Embryophyta</taxon>
        <taxon>Tracheophyta</taxon>
        <taxon>Spermatophyta</taxon>
        <taxon>Magnoliopsida</taxon>
        <taxon>eudicotyledons</taxon>
        <taxon>Gunneridae</taxon>
        <taxon>Pentapetalae</taxon>
        <taxon>rosids</taxon>
        <taxon>malvids</taxon>
        <taxon>Brassicales</taxon>
        <taxon>Brassicaceae</taxon>
        <taxon>Brassiceae</taxon>
        <taxon>Raphanus</taxon>
    </lineage>
</organism>
<evidence type="ECO:0000256" key="14">
    <source>
        <dbReference type="ARBA" id="ARBA00048679"/>
    </source>
</evidence>
<evidence type="ECO:0000256" key="2">
    <source>
        <dbReference type="ARBA" id="ARBA00012513"/>
    </source>
</evidence>
<evidence type="ECO:0000256" key="9">
    <source>
        <dbReference type="ARBA" id="ARBA00022840"/>
    </source>
</evidence>
<keyword evidence="8" id="KW-0418">Kinase</keyword>
<feature type="transmembrane region" description="Helical" evidence="17">
    <location>
        <begin position="461"/>
        <end position="485"/>
    </location>
</feature>
<evidence type="ECO:0000256" key="12">
    <source>
        <dbReference type="ARBA" id="ARBA00023180"/>
    </source>
</evidence>
<dbReference type="OrthoDB" id="4062651at2759"/>
<dbReference type="CDD" id="cd12087">
    <property type="entry name" value="TM_EGFR-like"/>
    <property type="match status" value="1"/>
</dbReference>
<dbReference type="Pfam" id="PF13947">
    <property type="entry name" value="GUB_WAK_bind"/>
    <property type="match status" value="2"/>
</dbReference>
<evidence type="ECO:0000256" key="10">
    <source>
        <dbReference type="ARBA" id="ARBA00022989"/>
    </source>
</evidence>
<dbReference type="Pfam" id="PF07714">
    <property type="entry name" value="PK_Tyr_Ser-Thr"/>
    <property type="match status" value="1"/>
</dbReference>
<keyword evidence="4" id="KW-0808">Transferase</keyword>
<dbReference type="GO" id="GO:0005886">
    <property type="term" value="C:plasma membrane"/>
    <property type="evidence" value="ECO:0007669"/>
    <property type="project" value="UniProtKB-ARBA"/>
</dbReference>
<dbReference type="PROSITE" id="PS50011">
    <property type="entry name" value="PROTEIN_KINASE_DOM"/>
    <property type="match status" value="1"/>
</dbReference>
<dbReference type="Gene3D" id="1.10.510.10">
    <property type="entry name" value="Transferase(Phosphotransferase) domain 1"/>
    <property type="match status" value="1"/>
</dbReference>
<dbReference type="SUPFAM" id="SSF56112">
    <property type="entry name" value="Protein kinase-like (PK-like)"/>
    <property type="match status" value="1"/>
</dbReference>
<evidence type="ECO:0000256" key="11">
    <source>
        <dbReference type="ARBA" id="ARBA00023136"/>
    </source>
</evidence>
<dbReference type="EC" id="2.7.11.1" evidence="2"/>
<dbReference type="Proteomes" id="UP000504610">
    <property type="component" value="Chromosome 2"/>
</dbReference>
<keyword evidence="3" id="KW-0723">Serine/threonine-protein kinase</keyword>
<feature type="binding site" evidence="15">
    <location>
        <position position="585"/>
    </location>
    <ligand>
        <name>ATP</name>
        <dbReference type="ChEBI" id="CHEBI:30616"/>
    </ligand>
</feature>
<dbReference type="InterPro" id="IPR032872">
    <property type="entry name" value="WAK_assoc_C"/>
</dbReference>
<evidence type="ECO:0000256" key="7">
    <source>
        <dbReference type="ARBA" id="ARBA00022741"/>
    </source>
</evidence>
<keyword evidence="10 17" id="KW-1133">Transmembrane helix</keyword>
<feature type="signal peptide" evidence="18">
    <location>
        <begin position="1"/>
        <end position="29"/>
    </location>
</feature>
<dbReference type="AlphaFoldDB" id="A0A6J0MDN3"/>
<dbReference type="InterPro" id="IPR008271">
    <property type="entry name" value="Ser/Thr_kinase_AS"/>
</dbReference>
<evidence type="ECO:0000256" key="4">
    <source>
        <dbReference type="ARBA" id="ARBA00022679"/>
    </source>
</evidence>
<feature type="compositionally biased region" description="Polar residues" evidence="16">
    <location>
        <begin position="870"/>
        <end position="881"/>
    </location>
</feature>
<evidence type="ECO:0000256" key="18">
    <source>
        <dbReference type="SAM" id="SignalP"/>
    </source>
</evidence>
<evidence type="ECO:0000256" key="6">
    <source>
        <dbReference type="ARBA" id="ARBA00022729"/>
    </source>
</evidence>
<evidence type="ECO:0000256" key="5">
    <source>
        <dbReference type="ARBA" id="ARBA00022692"/>
    </source>
</evidence>
<dbReference type="SMART" id="SM00220">
    <property type="entry name" value="S_TKc"/>
    <property type="match status" value="1"/>
</dbReference>
<evidence type="ECO:0000256" key="8">
    <source>
        <dbReference type="ARBA" id="ARBA00022777"/>
    </source>
</evidence>
<evidence type="ECO:0000256" key="17">
    <source>
        <dbReference type="SAM" id="Phobius"/>
    </source>
</evidence>
<evidence type="ECO:0000313" key="20">
    <source>
        <dbReference type="Proteomes" id="UP000504610"/>
    </source>
</evidence>
<evidence type="ECO:0000256" key="16">
    <source>
        <dbReference type="SAM" id="MobiDB-lite"/>
    </source>
</evidence>
<sequence length="881" mass="98357">MKQIMSYVSASSMVLFFIFFLFHPIPCVASKQELGRCETLFQCGNITAGFPFWGGNRDKLCGYHPSLELHCNKDITSLTISDQEFRVLHINQSPNTLRLARTDHLGSFCSSNFTNTTLPPKLFKLSPTYKSVTVVYNCNPFGLHFQGYKCSKTGWIFVSDNPGSYNFCLAGFTANVPRSFVPKRKDLADLESILQKGFEVKVKIDKSEHEHGKYGPHHPPTANELHRLCSQPFTCGNQNGLLYPFWTSERKDCGHPDFELNCSSGFAELSISSVKFRILEVNYESRFIRLARSDYIGDLCPKDPLNVPFDESVLPLVPNTTQLTIYYDCNQDFSGYVSTYVGALACDDVDGKGNYYVTRNLSSPLLQGSRGVFNDFREFCDKNVSIPAYGPALTTLQTSSSRDNLKKALEEGFELGLNQECSRCFALQGACGYNRTSNRFACYYIVEPNVRARKKGVSPGAIAGIVVASASVLLFLIAGGLFCLIRRRRKTQTDQYTSKDLPVTSYSSRETSSYPTSTTISASSNQSLLPSISSLPNGSTYFGVQVFSYEELEQATDNFSRELGDGGFGTVYYGMLKDGRAVAVKRLYERSLKRVEQFKNEIEILKSLKHPNLVILYGCTSRHSRELLLVYEYISNGTLADHLHGDRAAPRPICWPVRLNVAIQTASALSFLHESGIIHRDVKTTNILLDEDYTVKVADFGLSRLFPMDKTHISTAPQGTPGYVDPEYYQCYRLNEKSDVYSFGVVLTELISSKEAVDITRHRHDINLANMAVSKIQNNAVHELVDPSLGFAKDPEVRRKMMAVAELAFRCLQQEREVRPSMDEIVEVLKGIKGEEEPDVVDIEGRGGDDVGLLRSSSVPPPISPETDKWTSSSDTATSSF</sequence>
<protein>
    <recommendedName>
        <fullName evidence="2">non-specific serine/threonine protein kinase</fullName>
        <ecNumber evidence="2">2.7.11.1</ecNumber>
    </recommendedName>
</protein>
<keyword evidence="11 17" id="KW-0472">Membrane</keyword>
<dbReference type="PANTHER" id="PTHR46008">
    <property type="entry name" value="LEAF RUST 10 DISEASE-RESISTANCE LOCUS RECEPTOR-LIKE PROTEIN KINASE-LIKE 1.4"/>
    <property type="match status" value="1"/>
</dbReference>
<evidence type="ECO:0000256" key="3">
    <source>
        <dbReference type="ARBA" id="ARBA00022527"/>
    </source>
</evidence>
<keyword evidence="6 18" id="KW-0732">Signal</keyword>
<dbReference type="InterPro" id="IPR025287">
    <property type="entry name" value="WAK_GUB"/>
</dbReference>
<comment type="catalytic activity">
    <reaction evidence="13">
        <text>L-threonyl-[protein] + ATP = O-phospho-L-threonyl-[protein] + ADP + H(+)</text>
        <dbReference type="Rhea" id="RHEA:46608"/>
        <dbReference type="Rhea" id="RHEA-COMP:11060"/>
        <dbReference type="Rhea" id="RHEA-COMP:11605"/>
        <dbReference type="ChEBI" id="CHEBI:15378"/>
        <dbReference type="ChEBI" id="CHEBI:30013"/>
        <dbReference type="ChEBI" id="CHEBI:30616"/>
        <dbReference type="ChEBI" id="CHEBI:61977"/>
        <dbReference type="ChEBI" id="CHEBI:456216"/>
        <dbReference type="EC" id="2.7.11.1"/>
    </reaction>
</comment>
<evidence type="ECO:0000256" key="15">
    <source>
        <dbReference type="PROSITE-ProRule" id="PRU10141"/>
    </source>
</evidence>
<gene>
    <name evidence="21" type="primary">LOC108842209</name>
</gene>
<dbReference type="InterPro" id="IPR011009">
    <property type="entry name" value="Kinase-like_dom_sf"/>
</dbReference>
<proteinExistence type="predicted"/>
<dbReference type="FunFam" id="1.10.510.10:FF:000161">
    <property type="entry name" value="Wall-associated receptor kinase-like 20"/>
    <property type="match status" value="1"/>
</dbReference>
<feature type="domain" description="Protein kinase" evidence="19">
    <location>
        <begin position="557"/>
        <end position="840"/>
    </location>
</feature>
<evidence type="ECO:0000259" key="19">
    <source>
        <dbReference type="PROSITE" id="PS50011"/>
    </source>
</evidence>
<name>A0A6J0MDN3_RAPSA</name>
<dbReference type="Gene3D" id="3.30.200.20">
    <property type="entry name" value="Phosphorylase Kinase, domain 1"/>
    <property type="match status" value="1"/>
</dbReference>
<keyword evidence="7 15" id="KW-0547">Nucleotide-binding</keyword>
<dbReference type="PROSITE" id="PS00107">
    <property type="entry name" value="PROTEIN_KINASE_ATP"/>
    <property type="match status" value="1"/>
</dbReference>
<evidence type="ECO:0000256" key="13">
    <source>
        <dbReference type="ARBA" id="ARBA00047899"/>
    </source>
</evidence>
<reference evidence="21" key="2">
    <citation type="submission" date="2025-08" db="UniProtKB">
        <authorList>
            <consortium name="RefSeq"/>
        </authorList>
    </citation>
    <scope>IDENTIFICATION</scope>
    <source>
        <tissue evidence="21">Leaf</tissue>
    </source>
</reference>
<dbReference type="InterPro" id="IPR001245">
    <property type="entry name" value="Ser-Thr/Tyr_kinase_cat_dom"/>
</dbReference>
<dbReference type="GO" id="GO:0005524">
    <property type="term" value="F:ATP binding"/>
    <property type="evidence" value="ECO:0007669"/>
    <property type="project" value="UniProtKB-UniRule"/>
</dbReference>
<keyword evidence="12" id="KW-0325">Glycoprotein</keyword>
<dbReference type="Pfam" id="PF14380">
    <property type="entry name" value="WAK_assoc"/>
    <property type="match status" value="1"/>
</dbReference>
<keyword evidence="5 17" id="KW-0812">Transmembrane</keyword>
<dbReference type="PANTHER" id="PTHR46008:SF2">
    <property type="entry name" value="LEAF RUST 10 DISEASE-RESISTANCE LOCUS RECEPTOR-LIKE PROTEIN KINASE-LIKE 1.4"/>
    <property type="match status" value="1"/>
</dbReference>
<accession>A0A6J0MDN3</accession>
<comment type="subcellular location">
    <subcellularLocation>
        <location evidence="1">Membrane</location>
        <topology evidence="1">Single-pass type I membrane protein</topology>
    </subcellularLocation>
</comment>
<dbReference type="GO" id="GO:0030247">
    <property type="term" value="F:polysaccharide binding"/>
    <property type="evidence" value="ECO:0007669"/>
    <property type="project" value="InterPro"/>
</dbReference>
<dbReference type="InterPro" id="IPR017441">
    <property type="entry name" value="Protein_kinase_ATP_BS"/>
</dbReference>
<keyword evidence="20" id="KW-1185">Reference proteome</keyword>
<reference evidence="20" key="1">
    <citation type="journal article" date="2019" name="Database">
        <title>The radish genome database (RadishGD): an integrated information resource for radish genomics.</title>
        <authorList>
            <person name="Yu H.J."/>
            <person name="Baek S."/>
            <person name="Lee Y.J."/>
            <person name="Cho A."/>
            <person name="Mun J.H."/>
        </authorList>
    </citation>
    <scope>NUCLEOTIDE SEQUENCE [LARGE SCALE GENOMIC DNA]</scope>
    <source>
        <strain evidence="20">cv. WK10039</strain>
    </source>
</reference>
<dbReference type="InterPro" id="IPR000719">
    <property type="entry name" value="Prot_kinase_dom"/>
</dbReference>